<feature type="compositionally biased region" description="Basic and acidic residues" evidence="1">
    <location>
        <begin position="34"/>
        <end position="43"/>
    </location>
</feature>
<feature type="region of interest" description="Disordered" evidence="1">
    <location>
        <begin position="1"/>
        <end position="64"/>
    </location>
</feature>
<dbReference type="AlphaFoldDB" id="A0A2A9PMC4"/>
<name>A0A2A9PMC4_OPHUN</name>
<feature type="compositionally biased region" description="Basic residues" evidence="1">
    <location>
        <begin position="303"/>
        <end position="319"/>
    </location>
</feature>
<sequence length="334" mass="37003">MTRRLPWKANEEDGEIPSDASSRTKPQRPRLSPRRSEALDGGRRHVVRSPSTSPPPEPPQQNQFMRSADYGYRMVEDELLRTAQLFTVHLHRAEYERLKAQAKAQHAATIREIERPVVGDMSTSARLRAAVFSRAARHRAVLTPSPPSPESVEPVATGLRRLMDSPRAETRFISSTCPPLHSTTRAAAGFHRPSVNAHGSRRDAPSPPSTASPSAAEISPSRPHLTARRAPSMLSATAPRSQLAARSLPSTAQPDPPVANKRARRAVEAVANEPDDARNHDDGVGRASVSSEQDVSDDDPFNIKRRRIQRHKSRDKLRKHRDEKPLPDTIPSFL</sequence>
<dbReference type="EMBL" id="LAZP02000031">
    <property type="protein sequence ID" value="PFH62374.1"/>
    <property type="molecule type" value="Genomic_DNA"/>
</dbReference>
<comment type="caution">
    <text evidence="2">The sequence shown here is derived from an EMBL/GenBank/DDBJ whole genome shotgun (WGS) entry which is preliminary data.</text>
</comment>
<proteinExistence type="predicted"/>
<dbReference type="OrthoDB" id="4927915at2759"/>
<evidence type="ECO:0000313" key="3">
    <source>
        <dbReference type="Proteomes" id="UP000037136"/>
    </source>
</evidence>
<gene>
    <name evidence="2" type="ORF">XA68_13968</name>
</gene>
<feature type="compositionally biased region" description="Low complexity" evidence="1">
    <location>
        <begin position="211"/>
        <end position="223"/>
    </location>
</feature>
<dbReference type="STRING" id="268505.A0A2A9PMC4"/>
<reference evidence="2 3" key="2">
    <citation type="journal article" date="2017" name="Sci. Rep.">
        <title>Ant-infecting Ophiocordyceps genomes reveal a high diversity of potential behavioral manipulation genes and a possible major role for enterotoxins.</title>
        <authorList>
            <person name="de Bekker C."/>
            <person name="Ohm R.A."/>
            <person name="Evans H.C."/>
            <person name="Brachmann A."/>
            <person name="Hughes D.P."/>
        </authorList>
    </citation>
    <scope>NUCLEOTIDE SEQUENCE [LARGE SCALE GENOMIC DNA]</scope>
    <source>
        <strain evidence="2 3">SC16a</strain>
    </source>
</reference>
<evidence type="ECO:0000313" key="2">
    <source>
        <dbReference type="EMBL" id="PFH62374.1"/>
    </source>
</evidence>
<protein>
    <submittedName>
        <fullName evidence="2">Uncharacterized protein</fullName>
    </submittedName>
</protein>
<organism evidence="2 3">
    <name type="scientific">Ophiocordyceps unilateralis</name>
    <name type="common">Zombie-ant fungus</name>
    <name type="synonym">Torrubia unilateralis</name>
    <dbReference type="NCBI Taxonomy" id="268505"/>
    <lineage>
        <taxon>Eukaryota</taxon>
        <taxon>Fungi</taxon>
        <taxon>Dikarya</taxon>
        <taxon>Ascomycota</taxon>
        <taxon>Pezizomycotina</taxon>
        <taxon>Sordariomycetes</taxon>
        <taxon>Hypocreomycetidae</taxon>
        <taxon>Hypocreales</taxon>
        <taxon>Ophiocordycipitaceae</taxon>
        <taxon>Ophiocordyceps</taxon>
    </lineage>
</organism>
<dbReference type="Proteomes" id="UP000037136">
    <property type="component" value="Unassembled WGS sequence"/>
</dbReference>
<feature type="region of interest" description="Disordered" evidence="1">
    <location>
        <begin position="193"/>
        <end position="334"/>
    </location>
</feature>
<accession>A0A2A9PMC4</accession>
<reference evidence="2 3" key="1">
    <citation type="journal article" date="2015" name="BMC Genomics">
        <title>Gene expression during zombie ant biting behavior reflects the complexity underlying fungal parasitic behavioral manipulation.</title>
        <authorList>
            <person name="de Bekker C."/>
            <person name="Ohm R.A."/>
            <person name="Loreto R.G."/>
            <person name="Sebastian A."/>
            <person name="Albert I."/>
            <person name="Merrow M."/>
            <person name="Brachmann A."/>
            <person name="Hughes D.P."/>
        </authorList>
    </citation>
    <scope>NUCLEOTIDE SEQUENCE [LARGE SCALE GENOMIC DNA]</scope>
    <source>
        <strain evidence="2 3">SC16a</strain>
    </source>
</reference>
<feature type="compositionally biased region" description="Basic and acidic residues" evidence="1">
    <location>
        <begin position="275"/>
        <end position="284"/>
    </location>
</feature>
<evidence type="ECO:0000256" key="1">
    <source>
        <dbReference type="SAM" id="MobiDB-lite"/>
    </source>
</evidence>
<keyword evidence="3" id="KW-1185">Reference proteome</keyword>